<dbReference type="RefSeq" id="WP_006002541.1">
    <property type="nucleotide sequence ID" value="NZ_AAEW02000022.1"/>
</dbReference>
<name>Q1JWB9_DESA6</name>
<accession>Q1JWB9</accession>
<sequence>MKHTVLIFWTVMVVLVTSTAWATTFDHDEHVAIFEGKDCSTCHVADAESIIPDVAICLDCHEATMVEEVSFSGLKTHDVTWSLSHRAAAKSKSMDCAACHQQNDCLECHTAGFADEMGDFGNSMTNVHRSDFHVSHPIAARTNPQLCTSCHESSFCSDCHSDFRRGSLTGISHQRSFSSLTVGSTGPAHESFDESQCQTCHVDSILPSHEWTSGHAREARKNLVTCQACHPEGDVCIKCHSARSGLGINPHPKDWDDIDGRMLRASDGRTCRKCH</sequence>
<dbReference type="Proteomes" id="UP000005695">
    <property type="component" value="Unassembled WGS sequence"/>
</dbReference>
<dbReference type="InterPro" id="IPR036280">
    <property type="entry name" value="Multihaem_cyt_sf"/>
</dbReference>
<keyword evidence="3" id="KW-1185">Reference proteome</keyword>
<dbReference type="EMBL" id="AAEW02000022">
    <property type="protein sequence ID" value="EAT14564.1"/>
    <property type="molecule type" value="Genomic_DNA"/>
</dbReference>
<keyword evidence="1" id="KW-0732">Signal</keyword>
<comment type="caution">
    <text evidence="2">The sequence shown here is derived from an EMBL/GenBank/DDBJ whole genome shotgun (WGS) entry which is preliminary data.</text>
</comment>
<dbReference type="OrthoDB" id="9788951at2"/>
<gene>
    <name evidence="2" type="ORF">Dace_0363</name>
</gene>
<feature type="chain" id="PRO_5004192612" evidence="1">
    <location>
        <begin position="23"/>
        <end position="275"/>
    </location>
</feature>
<organism evidence="2 3">
    <name type="scientific">Desulfuromonas acetoxidans (strain DSM 684 / 11070)</name>
    <dbReference type="NCBI Taxonomy" id="281689"/>
    <lineage>
        <taxon>Bacteria</taxon>
        <taxon>Pseudomonadati</taxon>
        <taxon>Thermodesulfobacteriota</taxon>
        <taxon>Desulfuromonadia</taxon>
        <taxon>Desulfuromonadales</taxon>
        <taxon>Desulfuromonadaceae</taxon>
        <taxon>Desulfuromonas</taxon>
    </lineage>
</organism>
<evidence type="ECO:0000313" key="2">
    <source>
        <dbReference type="EMBL" id="EAT14564.1"/>
    </source>
</evidence>
<reference evidence="2" key="1">
    <citation type="submission" date="2006-05" db="EMBL/GenBank/DDBJ databases">
        <title>Annotation of the draft genome assembly of Desulfuromonas acetoxidans DSM 684.</title>
        <authorList>
            <consortium name="US DOE Joint Genome Institute (JGI-ORNL)"/>
            <person name="Larimer F."/>
            <person name="Land M."/>
            <person name="Hauser L."/>
        </authorList>
    </citation>
    <scope>NUCLEOTIDE SEQUENCE [LARGE SCALE GENOMIC DNA]</scope>
    <source>
        <strain evidence="2">DSM 684</strain>
    </source>
</reference>
<evidence type="ECO:0000313" key="3">
    <source>
        <dbReference type="Proteomes" id="UP000005695"/>
    </source>
</evidence>
<dbReference type="Gene3D" id="3.90.10.10">
    <property type="entry name" value="Cytochrome C3"/>
    <property type="match status" value="1"/>
</dbReference>
<dbReference type="SUPFAM" id="SSF48695">
    <property type="entry name" value="Multiheme cytochromes"/>
    <property type="match status" value="1"/>
</dbReference>
<feature type="signal peptide" evidence="1">
    <location>
        <begin position="1"/>
        <end position="22"/>
    </location>
</feature>
<protein>
    <submittedName>
        <fullName evidence="2">Cytochrome c family protein</fullName>
    </submittedName>
</protein>
<dbReference type="CDD" id="cd08168">
    <property type="entry name" value="Cytochrom_C3"/>
    <property type="match status" value="1"/>
</dbReference>
<reference evidence="2" key="2">
    <citation type="submission" date="2006-05" db="EMBL/GenBank/DDBJ databases">
        <title>Sequencing of the draft genome and assembly of Desulfuromonas acetoxidans DSM 684.</title>
        <authorList>
            <consortium name="US DOE Joint Genome Institute (JGI-PGF)"/>
            <person name="Copeland A."/>
            <person name="Lucas S."/>
            <person name="Lapidus A."/>
            <person name="Barry K."/>
            <person name="Detter J.C."/>
            <person name="Glavina del Rio T."/>
            <person name="Hammon N."/>
            <person name="Israni S."/>
            <person name="Dalin E."/>
            <person name="Tice H."/>
            <person name="Bruce D."/>
            <person name="Pitluck S."/>
            <person name="Richardson P."/>
        </authorList>
    </citation>
    <scope>NUCLEOTIDE SEQUENCE [LARGE SCALE GENOMIC DNA]</scope>
    <source>
        <strain evidence="2">DSM 684</strain>
    </source>
</reference>
<dbReference type="AlphaFoldDB" id="Q1JWB9"/>
<proteinExistence type="predicted"/>
<evidence type="ECO:0000256" key="1">
    <source>
        <dbReference type="SAM" id="SignalP"/>
    </source>
</evidence>